<dbReference type="EMBL" id="JBHSNC010000057">
    <property type="protein sequence ID" value="MFC5532291.1"/>
    <property type="molecule type" value="Genomic_DNA"/>
</dbReference>
<keyword evidence="5 10" id="KW-0472">Membrane</keyword>
<comment type="activity regulation">
    <text evidence="10">Na(+) is not transported, but it plays an essential structural role and its presence is essential for fluoride channel function.</text>
</comment>
<feature type="transmembrane region" description="Helical" evidence="10">
    <location>
        <begin position="67"/>
        <end position="86"/>
    </location>
</feature>
<dbReference type="PANTHER" id="PTHR28259:SF1">
    <property type="entry name" value="FLUORIDE EXPORT PROTEIN 1-RELATED"/>
    <property type="match status" value="1"/>
</dbReference>
<evidence type="ECO:0000256" key="7">
    <source>
        <dbReference type="ARBA" id="ARBA00035120"/>
    </source>
</evidence>
<evidence type="ECO:0000256" key="6">
    <source>
        <dbReference type="ARBA" id="ARBA00023303"/>
    </source>
</evidence>
<keyword evidence="4 10" id="KW-1133">Transmembrane helix</keyword>
<evidence type="ECO:0000256" key="5">
    <source>
        <dbReference type="ARBA" id="ARBA00023136"/>
    </source>
</evidence>
<evidence type="ECO:0000313" key="11">
    <source>
        <dbReference type="EMBL" id="MFC5532291.1"/>
    </source>
</evidence>
<dbReference type="InterPro" id="IPR003691">
    <property type="entry name" value="FluC"/>
</dbReference>
<feature type="binding site" evidence="10">
    <location>
        <position position="77"/>
    </location>
    <ligand>
        <name>Na(+)</name>
        <dbReference type="ChEBI" id="CHEBI:29101"/>
        <note>structural</note>
    </ligand>
</feature>
<comment type="caution">
    <text evidence="11">The sequence shown here is derived from an EMBL/GenBank/DDBJ whole genome shotgun (WGS) entry which is preliminary data.</text>
</comment>
<keyword evidence="10" id="KW-0915">Sodium</keyword>
<dbReference type="Proteomes" id="UP001596108">
    <property type="component" value="Unassembled WGS sequence"/>
</dbReference>
<feature type="transmembrane region" description="Helical" evidence="10">
    <location>
        <begin position="98"/>
        <end position="118"/>
    </location>
</feature>
<keyword evidence="12" id="KW-1185">Reference proteome</keyword>
<evidence type="ECO:0000256" key="10">
    <source>
        <dbReference type="HAMAP-Rule" id="MF_00454"/>
    </source>
</evidence>
<protein>
    <recommendedName>
        <fullName evidence="10">Fluoride-specific ion channel FluC</fullName>
    </recommendedName>
</protein>
<feature type="transmembrane region" description="Helical" evidence="10">
    <location>
        <begin position="34"/>
        <end position="55"/>
    </location>
</feature>
<evidence type="ECO:0000256" key="1">
    <source>
        <dbReference type="ARBA" id="ARBA00004651"/>
    </source>
</evidence>
<evidence type="ECO:0000256" key="9">
    <source>
        <dbReference type="ARBA" id="ARBA00049940"/>
    </source>
</evidence>
<name>A0ABW0R4Z7_9BACL</name>
<keyword evidence="10" id="KW-0813">Transport</keyword>
<evidence type="ECO:0000256" key="3">
    <source>
        <dbReference type="ARBA" id="ARBA00022692"/>
    </source>
</evidence>
<dbReference type="RefSeq" id="WP_378114259.1">
    <property type="nucleotide sequence ID" value="NZ_JBHSNC010000057.1"/>
</dbReference>
<feature type="binding site" evidence="10">
    <location>
        <position position="74"/>
    </location>
    <ligand>
        <name>Na(+)</name>
        <dbReference type="ChEBI" id="CHEBI:29101"/>
        <note>structural</note>
    </ligand>
</feature>
<comment type="similarity">
    <text evidence="7 10">Belongs to the fluoride channel Fluc/FEX (TC 1.A.43) family.</text>
</comment>
<comment type="catalytic activity">
    <reaction evidence="8">
        <text>fluoride(in) = fluoride(out)</text>
        <dbReference type="Rhea" id="RHEA:76159"/>
        <dbReference type="ChEBI" id="CHEBI:17051"/>
    </reaction>
    <physiologicalReaction direction="left-to-right" evidence="8">
        <dbReference type="Rhea" id="RHEA:76160"/>
    </physiologicalReaction>
</comment>
<comment type="subcellular location">
    <subcellularLocation>
        <location evidence="1 10">Cell membrane</location>
        <topology evidence="1 10">Multi-pass membrane protein</topology>
    </subcellularLocation>
</comment>
<dbReference type="HAMAP" id="MF_00454">
    <property type="entry name" value="FluC"/>
    <property type="match status" value="1"/>
</dbReference>
<evidence type="ECO:0000256" key="2">
    <source>
        <dbReference type="ARBA" id="ARBA00022475"/>
    </source>
</evidence>
<reference evidence="12" key="1">
    <citation type="journal article" date="2019" name="Int. J. Syst. Evol. Microbiol.">
        <title>The Global Catalogue of Microorganisms (GCM) 10K type strain sequencing project: providing services to taxonomists for standard genome sequencing and annotation.</title>
        <authorList>
            <consortium name="The Broad Institute Genomics Platform"/>
            <consortium name="The Broad Institute Genome Sequencing Center for Infectious Disease"/>
            <person name="Wu L."/>
            <person name="Ma J."/>
        </authorList>
    </citation>
    <scope>NUCLEOTIDE SEQUENCE [LARGE SCALE GENOMIC DNA]</scope>
    <source>
        <strain evidence="12">CGMCC 1.18578</strain>
    </source>
</reference>
<sequence>MIIALSVAVAGFAGAVSRYGIGLAFPDGGEAAFPWATLFINLAGSLLLGLLIGAASRGKVPPWFKEAAGTGFLGAFTTFSAFNGQLWLLWDHQHYAEALAYAIISGIGGWLLAGLGVARGSKERRA</sequence>
<organism evidence="11 12">
    <name type="scientific">Cohnella yongneupensis</name>
    <dbReference type="NCBI Taxonomy" id="425006"/>
    <lineage>
        <taxon>Bacteria</taxon>
        <taxon>Bacillati</taxon>
        <taxon>Bacillota</taxon>
        <taxon>Bacilli</taxon>
        <taxon>Bacillales</taxon>
        <taxon>Paenibacillaceae</taxon>
        <taxon>Cohnella</taxon>
    </lineage>
</organism>
<evidence type="ECO:0000313" key="12">
    <source>
        <dbReference type="Proteomes" id="UP001596108"/>
    </source>
</evidence>
<dbReference type="PANTHER" id="PTHR28259">
    <property type="entry name" value="FLUORIDE EXPORT PROTEIN 1-RELATED"/>
    <property type="match status" value="1"/>
</dbReference>
<keyword evidence="10" id="KW-0406">Ion transport</keyword>
<keyword evidence="2 10" id="KW-1003">Cell membrane</keyword>
<gene>
    <name evidence="10" type="primary">fluC</name>
    <name evidence="10" type="synonym">crcB</name>
    <name evidence="11" type="ORF">ACFPQ4_22990</name>
</gene>
<accession>A0ABW0R4Z7</accession>
<keyword evidence="3 10" id="KW-0812">Transmembrane</keyword>
<keyword evidence="6 10" id="KW-0407">Ion channel</keyword>
<comment type="function">
    <text evidence="9 10">Fluoride-specific ion channel. Important for reducing fluoride concentration in the cell, thus reducing its toxicity.</text>
</comment>
<dbReference type="Pfam" id="PF02537">
    <property type="entry name" value="CRCB"/>
    <property type="match status" value="1"/>
</dbReference>
<proteinExistence type="inferred from homology"/>
<evidence type="ECO:0000256" key="8">
    <source>
        <dbReference type="ARBA" id="ARBA00035585"/>
    </source>
</evidence>
<evidence type="ECO:0000256" key="4">
    <source>
        <dbReference type="ARBA" id="ARBA00022989"/>
    </source>
</evidence>
<keyword evidence="10" id="KW-0479">Metal-binding</keyword>